<dbReference type="Proteomes" id="UP000694867">
    <property type="component" value="Unplaced"/>
</dbReference>
<evidence type="ECO:0000256" key="3">
    <source>
        <dbReference type="ARBA" id="ARBA00022771"/>
    </source>
</evidence>
<keyword evidence="3" id="KW-0863">Zinc-finger</keyword>
<keyword evidence="4" id="KW-0862">Zinc</keyword>
<evidence type="ECO:0000256" key="4">
    <source>
        <dbReference type="ARBA" id="ARBA00022833"/>
    </source>
</evidence>
<dbReference type="GO" id="GO:0046983">
    <property type="term" value="F:protein dimerization activity"/>
    <property type="evidence" value="ECO:0007669"/>
    <property type="project" value="InterPro"/>
</dbReference>
<proteinExistence type="predicted"/>
<sequence>WGSLCSLFESAVASCEVLNDVLMKTGSFDCLLAPSEKEEISVAAKFYRVILDLMTLLQSSKKPSINMVVLGIIDIESTLRELEDDITASEDDTTTEFRKALAETLLQCVQGRMRPFGRMEILGALLDPEMKDISKVRAEVPGGNPARFLLDAVLEYTSLPVAEEAVQVIEPPPTQKPRYSLTAKYGSLCDPFENMANQVDRYLASPVRLSGSCGPDDRDEVLKWWSQNESTFPAVANLARIILSIPATSAEPERRFSIAGNLLREKRCSMNPITATRVLFVHDNKEFL</sequence>
<dbReference type="InterPro" id="IPR008906">
    <property type="entry name" value="HATC_C_dom"/>
</dbReference>
<dbReference type="GO" id="GO:0005634">
    <property type="term" value="C:nucleus"/>
    <property type="evidence" value="ECO:0007669"/>
    <property type="project" value="UniProtKB-SubCell"/>
</dbReference>
<dbReference type="Pfam" id="PF05699">
    <property type="entry name" value="Dimer_Tnp_hAT"/>
    <property type="match status" value="1"/>
</dbReference>
<dbReference type="AlphaFoldDB" id="A0AAJ6QMZ9"/>
<keyword evidence="7" id="KW-1185">Reference proteome</keyword>
<dbReference type="GO" id="GO:0008270">
    <property type="term" value="F:zinc ion binding"/>
    <property type="evidence" value="ECO:0007669"/>
    <property type="project" value="UniProtKB-KW"/>
</dbReference>
<feature type="non-terminal residue" evidence="8">
    <location>
        <position position="1"/>
    </location>
</feature>
<name>A0AAJ6QMZ9_9ACAR</name>
<dbReference type="SUPFAM" id="SSF53098">
    <property type="entry name" value="Ribonuclease H-like"/>
    <property type="match status" value="1"/>
</dbReference>
<evidence type="ECO:0000256" key="5">
    <source>
        <dbReference type="ARBA" id="ARBA00023242"/>
    </source>
</evidence>
<evidence type="ECO:0000313" key="8">
    <source>
        <dbReference type="RefSeq" id="XP_003738113.1"/>
    </source>
</evidence>
<dbReference type="InterPro" id="IPR052035">
    <property type="entry name" value="ZnF_BED_domain_contain"/>
</dbReference>
<reference evidence="8" key="1">
    <citation type="submission" date="2025-08" db="UniProtKB">
        <authorList>
            <consortium name="RefSeq"/>
        </authorList>
    </citation>
    <scope>IDENTIFICATION</scope>
</reference>
<evidence type="ECO:0000259" key="6">
    <source>
        <dbReference type="Pfam" id="PF05699"/>
    </source>
</evidence>
<dbReference type="InterPro" id="IPR012337">
    <property type="entry name" value="RNaseH-like_sf"/>
</dbReference>
<evidence type="ECO:0000256" key="1">
    <source>
        <dbReference type="ARBA" id="ARBA00004123"/>
    </source>
</evidence>
<keyword evidence="2" id="KW-0479">Metal-binding</keyword>
<dbReference type="KEGG" id="goe:100905261"/>
<evidence type="ECO:0000256" key="2">
    <source>
        <dbReference type="ARBA" id="ARBA00022723"/>
    </source>
</evidence>
<dbReference type="RefSeq" id="XP_003738113.1">
    <property type="nucleotide sequence ID" value="XM_003738065.1"/>
</dbReference>
<protein>
    <submittedName>
        <fullName evidence="8">Zinc finger BED domain-containing protein 1-like</fullName>
    </submittedName>
</protein>
<gene>
    <name evidence="8" type="primary">LOC100905261</name>
</gene>
<dbReference type="GeneID" id="100905261"/>
<keyword evidence="5" id="KW-0539">Nucleus</keyword>
<dbReference type="PANTHER" id="PTHR46481">
    <property type="entry name" value="ZINC FINGER BED DOMAIN-CONTAINING PROTEIN 4"/>
    <property type="match status" value="1"/>
</dbReference>
<evidence type="ECO:0000313" key="7">
    <source>
        <dbReference type="Proteomes" id="UP000694867"/>
    </source>
</evidence>
<accession>A0AAJ6QMZ9</accession>
<comment type="subcellular location">
    <subcellularLocation>
        <location evidence="1">Nucleus</location>
    </subcellularLocation>
</comment>
<organism evidence="7 8">
    <name type="scientific">Galendromus occidentalis</name>
    <name type="common">western predatory mite</name>
    <dbReference type="NCBI Taxonomy" id="34638"/>
    <lineage>
        <taxon>Eukaryota</taxon>
        <taxon>Metazoa</taxon>
        <taxon>Ecdysozoa</taxon>
        <taxon>Arthropoda</taxon>
        <taxon>Chelicerata</taxon>
        <taxon>Arachnida</taxon>
        <taxon>Acari</taxon>
        <taxon>Parasitiformes</taxon>
        <taxon>Mesostigmata</taxon>
        <taxon>Gamasina</taxon>
        <taxon>Phytoseioidea</taxon>
        <taxon>Phytoseiidae</taxon>
        <taxon>Typhlodrominae</taxon>
        <taxon>Galendromus</taxon>
    </lineage>
</organism>
<feature type="domain" description="HAT C-terminal dimerisation" evidence="6">
    <location>
        <begin position="219"/>
        <end position="284"/>
    </location>
</feature>
<dbReference type="PANTHER" id="PTHR46481:SF10">
    <property type="entry name" value="ZINC FINGER BED DOMAIN-CONTAINING PROTEIN 39"/>
    <property type="match status" value="1"/>
</dbReference>